<evidence type="ECO:0000256" key="11">
    <source>
        <dbReference type="PIRSR" id="PIRSR000290-3"/>
    </source>
</evidence>
<dbReference type="FunFam" id="1.10.1280.10:FF:000007">
    <property type="entry name" value="Polyphenol oxidase, chloroplastic"/>
    <property type="match status" value="1"/>
</dbReference>
<feature type="compositionally biased region" description="Polar residues" evidence="12">
    <location>
        <begin position="45"/>
        <end position="54"/>
    </location>
</feature>
<evidence type="ECO:0000256" key="9">
    <source>
        <dbReference type="PIRSR" id="PIRSR000290-1"/>
    </source>
</evidence>
<dbReference type="InterPro" id="IPR022739">
    <property type="entry name" value="Polyphenol_oxidase_cen"/>
</dbReference>
<dbReference type="PIRSF" id="PIRSF000290">
    <property type="entry name" value="PPO_plant"/>
    <property type="match status" value="1"/>
</dbReference>
<feature type="domain" description="Tyrosinase copper-binding" evidence="13">
    <location>
        <begin position="192"/>
        <end position="209"/>
    </location>
</feature>
<keyword evidence="8 10" id="KW-1015">Disulfide bond</keyword>
<name>A0A2P2INC1_RHIMU</name>
<organism evidence="15">
    <name type="scientific">Rhizophora mucronata</name>
    <name type="common">Asiatic mangrove</name>
    <dbReference type="NCBI Taxonomy" id="61149"/>
    <lineage>
        <taxon>Eukaryota</taxon>
        <taxon>Viridiplantae</taxon>
        <taxon>Streptophyta</taxon>
        <taxon>Embryophyta</taxon>
        <taxon>Tracheophyta</taxon>
        <taxon>Spermatophyta</taxon>
        <taxon>Magnoliopsida</taxon>
        <taxon>eudicotyledons</taxon>
        <taxon>Gunneridae</taxon>
        <taxon>Pentapetalae</taxon>
        <taxon>rosids</taxon>
        <taxon>fabids</taxon>
        <taxon>Malpighiales</taxon>
        <taxon>Rhizophoraceae</taxon>
        <taxon>Rhizophora</taxon>
    </lineage>
</organism>
<dbReference type="PROSITE" id="PS00497">
    <property type="entry name" value="TYROSINASE_1"/>
    <property type="match status" value="1"/>
</dbReference>
<evidence type="ECO:0000256" key="5">
    <source>
        <dbReference type="ARBA" id="ARBA00023002"/>
    </source>
</evidence>
<evidence type="ECO:0000259" key="14">
    <source>
        <dbReference type="PROSITE" id="PS00498"/>
    </source>
</evidence>
<dbReference type="Pfam" id="PF00264">
    <property type="entry name" value="Tyrosinase"/>
    <property type="match status" value="1"/>
</dbReference>
<dbReference type="GO" id="GO:0004097">
    <property type="term" value="F:catechol oxidase activity"/>
    <property type="evidence" value="ECO:0007669"/>
    <property type="project" value="InterPro"/>
</dbReference>
<evidence type="ECO:0000256" key="3">
    <source>
        <dbReference type="ARBA" id="ARBA00022723"/>
    </source>
</evidence>
<dbReference type="AlphaFoldDB" id="A0A2P2INC1"/>
<dbReference type="InterPro" id="IPR002227">
    <property type="entry name" value="Tyrosinase_Cu-bd"/>
</dbReference>
<feature type="binding site" evidence="9">
    <location>
        <position position="358"/>
    </location>
    <ligand>
        <name>Cu cation</name>
        <dbReference type="ChEBI" id="CHEBI:23378"/>
        <label>B</label>
    </ligand>
</feature>
<protein>
    <submittedName>
        <fullName evidence="15">Uncharacterized protein MANES_17G042600</fullName>
    </submittedName>
</protein>
<feature type="disulfide bond" evidence="10">
    <location>
        <begin position="109"/>
        <end position="172"/>
    </location>
</feature>
<evidence type="ECO:0000256" key="4">
    <source>
        <dbReference type="ARBA" id="ARBA00022784"/>
    </source>
</evidence>
<evidence type="ECO:0000256" key="10">
    <source>
        <dbReference type="PIRSR" id="PIRSR000290-2"/>
    </source>
</evidence>
<comment type="cofactor">
    <cofactor evidence="9">
        <name>Cu(2+)</name>
        <dbReference type="ChEBI" id="CHEBI:29036"/>
    </cofactor>
    <text evidence="9">Binds 2 copper ions per subunit.</text>
</comment>
<dbReference type="PROSITE" id="PS00498">
    <property type="entry name" value="TYROSINASE_2"/>
    <property type="match status" value="1"/>
</dbReference>
<keyword evidence="7" id="KW-0793">Thylakoid</keyword>
<comment type="similarity">
    <text evidence="2">Belongs to the tyrosinase family.</text>
</comment>
<feature type="binding site" evidence="9">
    <location>
        <position position="201"/>
    </location>
    <ligand>
        <name>Cu cation</name>
        <dbReference type="ChEBI" id="CHEBI:23378"/>
        <label>A</label>
    </ligand>
</feature>
<dbReference type="GO" id="GO:0009543">
    <property type="term" value="C:chloroplast thylakoid lumen"/>
    <property type="evidence" value="ECO:0007669"/>
    <property type="project" value="UniProtKB-SubCell"/>
</dbReference>
<sequence length="594" mass="65727">MAPFSSLNTIPATIAPSSFCPSLPKPSQLFINKRKNNPHVPKPSVSCQATNGDDYNGNATRRDVLIGLGGISGATALSDPFAFASPIAAPELKKCSAADLPTGARQIDCCPPIGTTIIDFKLPSNPTKLRIRPAAHAVTDEYLAKFNKAMDLMRNLPDDDPRSFKQQGAVHCAYCNGAYSQVGFPDLDLQIHNSWLFFPFHRMYLYFYEKILGKLIGDPTFAMPYWNWDAPVGQKMPVIYNDSSSPLYDELRNQDHLPPTLLDLDYSSSKDPITDANTLYASNLAIMYRQMVSAATNNVLFFGSAYRAGDDPDPGAGSVETTPHTQLHIWCGDTRQPNGEDMGNFYSAGYDPIFYAHHSNVDRMWNIWKDIDKKKHKDISDTDWLDSTFLFYDENKNLVRVKVRDSLDSKKLGYDYAPVDIPWLKSKAKPKKTTKSAAMSVFGQEKSALAATTSKTLTPLSSFPLVLEKVISVEVPRPKKSRSSAEKEAQEEILVINGIQLDRGSSVKFDVFINDEDEKQITPDNSEFAGSYVNVPHKHKGKSTLKTSLRLAITTLLEELDADADDNLVVTIVPRVGQGLVTIGGLKTELIQGL</sequence>
<dbReference type="InterPro" id="IPR050316">
    <property type="entry name" value="Tyrosinase/Hemocyanin"/>
</dbReference>
<feature type="cross-link" description="2'-(S-cysteinyl)-histidine (Cys-His)" evidence="11">
    <location>
        <begin position="175"/>
        <end position="192"/>
    </location>
</feature>
<feature type="binding site" evidence="9">
    <location>
        <position position="192"/>
    </location>
    <ligand>
        <name>Cu cation</name>
        <dbReference type="ChEBI" id="CHEBI:23378"/>
        <label>A</label>
    </ligand>
</feature>
<keyword evidence="6 9" id="KW-0186">Copper</keyword>
<feature type="binding site" evidence="9">
    <location>
        <position position="328"/>
    </location>
    <ligand>
        <name>Cu cation</name>
        <dbReference type="ChEBI" id="CHEBI:23378"/>
        <label>B</label>
    </ligand>
</feature>
<dbReference type="PANTHER" id="PTHR11474">
    <property type="entry name" value="TYROSINASE FAMILY MEMBER"/>
    <property type="match status" value="1"/>
</dbReference>
<evidence type="ECO:0000256" key="7">
    <source>
        <dbReference type="ARBA" id="ARBA00023078"/>
    </source>
</evidence>
<reference evidence="15" key="1">
    <citation type="submission" date="2018-02" db="EMBL/GenBank/DDBJ databases">
        <title>Rhizophora mucronata_Transcriptome.</title>
        <authorList>
            <person name="Meera S.P."/>
            <person name="Sreeshan A."/>
            <person name="Augustine A."/>
        </authorList>
    </citation>
    <scope>NUCLEOTIDE SEQUENCE</scope>
    <source>
        <tissue evidence="15">Leaf</tissue>
    </source>
</reference>
<dbReference type="PANTHER" id="PTHR11474:SF76">
    <property type="entry name" value="SHKT DOMAIN-CONTAINING PROTEIN"/>
    <property type="match status" value="1"/>
</dbReference>
<feature type="region of interest" description="Disordered" evidence="12">
    <location>
        <begin position="35"/>
        <end position="54"/>
    </location>
</feature>
<feature type="disulfide bond" evidence="10">
    <location>
        <begin position="95"/>
        <end position="110"/>
    </location>
</feature>
<dbReference type="InterPro" id="IPR016213">
    <property type="entry name" value="Polyphenol_oxidase"/>
</dbReference>
<feature type="binding site" evidence="9">
    <location>
        <position position="324"/>
    </location>
    <ligand>
        <name>Cu cation</name>
        <dbReference type="ChEBI" id="CHEBI:23378"/>
        <label>B</label>
    </ligand>
</feature>
<evidence type="ECO:0000313" key="15">
    <source>
        <dbReference type="EMBL" id="MBW82710.1"/>
    </source>
</evidence>
<keyword evidence="3 9" id="KW-0479">Metal-binding</keyword>
<dbReference type="Pfam" id="PF12142">
    <property type="entry name" value="PPO1_DWL"/>
    <property type="match status" value="1"/>
</dbReference>
<accession>A0A2P2INC1</accession>
<comment type="subcellular location">
    <subcellularLocation>
        <location evidence="1">Plastid</location>
        <location evidence="1">Chloroplast thylakoid lumen</location>
    </subcellularLocation>
</comment>
<evidence type="ECO:0000256" key="2">
    <source>
        <dbReference type="ARBA" id="ARBA00009928"/>
    </source>
</evidence>
<evidence type="ECO:0000256" key="8">
    <source>
        <dbReference type="ARBA" id="ARBA00023157"/>
    </source>
</evidence>
<dbReference type="GO" id="GO:0046148">
    <property type="term" value="P:pigment biosynthetic process"/>
    <property type="evidence" value="ECO:0007669"/>
    <property type="project" value="InterPro"/>
</dbReference>
<dbReference type="Pfam" id="PF12143">
    <property type="entry name" value="PPO1_KFDV"/>
    <property type="match status" value="1"/>
</dbReference>
<dbReference type="GO" id="GO:0046872">
    <property type="term" value="F:metal ion binding"/>
    <property type="evidence" value="ECO:0007669"/>
    <property type="project" value="UniProtKB-KW"/>
</dbReference>
<proteinExistence type="inferred from homology"/>
<evidence type="ECO:0000256" key="1">
    <source>
        <dbReference type="ARBA" id="ARBA00004456"/>
    </source>
</evidence>
<keyword evidence="4" id="KW-0883">Thioether bond</keyword>
<dbReference type="Gene3D" id="1.10.1280.10">
    <property type="entry name" value="Di-copper center containing domain from catechol oxidase"/>
    <property type="match status" value="1"/>
</dbReference>
<feature type="domain" description="Tyrosinase copper-binding" evidence="14">
    <location>
        <begin position="351"/>
        <end position="362"/>
    </location>
</feature>
<dbReference type="PRINTS" id="PR00092">
    <property type="entry name" value="TYROSINASE"/>
</dbReference>
<dbReference type="InterPro" id="IPR008922">
    <property type="entry name" value="Di-copper_centre_dom_sf"/>
</dbReference>
<dbReference type="SUPFAM" id="SSF48056">
    <property type="entry name" value="Di-copper centre-containing domain"/>
    <property type="match status" value="1"/>
</dbReference>
<evidence type="ECO:0000259" key="13">
    <source>
        <dbReference type="PROSITE" id="PS00497"/>
    </source>
</evidence>
<keyword evidence="5" id="KW-0560">Oxidoreductase</keyword>
<dbReference type="InterPro" id="IPR022740">
    <property type="entry name" value="Polyphenol_oxidase_C"/>
</dbReference>
<dbReference type="EMBL" id="GGEC01002227">
    <property type="protein sequence ID" value="MBW82710.1"/>
    <property type="molecule type" value="Transcribed_RNA"/>
</dbReference>
<evidence type="ECO:0000256" key="6">
    <source>
        <dbReference type="ARBA" id="ARBA00023008"/>
    </source>
</evidence>
<evidence type="ECO:0000256" key="12">
    <source>
        <dbReference type="SAM" id="MobiDB-lite"/>
    </source>
</evidence>
<feature type="binding site" evidence="9">
    <location>
        <position position="171"/>
    </location>
    <ligand>
        <name>Cu cation</name>
        <dbReference type="ChEBI" id="CHEBI:23378"/>
        <label>A</label>
    </ligand>
</feature>